<reference evidence="2 3" key="1">
    <citation type="submission" date="2024-02" db="EMBL/GenBank/DDBJ databases">
        <title>Marinospirillum sp. MEB 164 isolated from Lonar lake sediment.</title>
        <authorList>
            <person name="Joshi A."/>
            <person name="Thite S."/>
        </authorList>
    </citation>
    <scope>NUCLEOTIDE SEQUENCE [LARGE SCALE GENOMIC DNA]</scope>
    <source>
        <strain evidence="2 3">MEB164</strain>
    </source>
</reference>
<dbReference type="EMBL" id="JBANFI010000002">
    <property type="protein sequence ID" value="MFK7160207.1"/>
    <property type="molecule type" value="Genomic_DNA"/>
</dbReference>
<gene>
    <name evidence="2" type="ORF">V6U78_04060</name>
</gene>
<evidence type="ECO:0000256" key="1">
    <source>
        <dbReference type="SAM" id="Phobius"/>
    </source>
</evidence>
<keyword evidence="3" id="KW-1185">Reference proteome</keyword>
<comment type="caution">
    <text evidence="2">The sequence shown here is derived from an EMBL/GenBank/DDBJ whole genome shotgun (WGS) entry which is preliminary data.</text>
</comment>
<accession>A0ABW8PV84</accession>
<dbReference type="Proteomes" id="UP001621714">
    <property type="component" value="Unassembled WGS sequence"/>
</dbReference>
<dbReference type="Pfam" id="PF10981">
    <property type="entry name" value="DUF2788"/>
    <property type="match status" value="1"/>
</dbReference>
<keyword evidence="1" id="KW-0472">Membrane</keyword>
<evidence type="ECO:0000313" key="3">
    <source>
        <dbReference type="Proteomes" id="UP001621714"/>
    </source>
</evidence>
<dbReference type="RefSeq" id="WP_405337460.1">
    <property type="nucleotide sequence ID" value="NZ_JBANFI010000002.1"/>
</dbReference>
<protein>
    <submittedName>
        <fullName evidence="2">DUF2788 domain-containing protein</fullName>
    </submittedName>
</protein>
<dbReference type="InterPro" id="IPR021249">
    <property type="entry name" value="DUF2788"/>
</dbReference>
<name>A0ABW8PV84_9GAMM</name>
<keyword evidence="1" id="KW-0812">Transmembrane</keyword>
<feature type="transmembrane region" description="Helical" evidence="1">
    <location>
        <begin position="42"/>
        <end position="64"/>
    </location>
</feature>
<feature type="transmembrane region" description="Helical" evidence="1">
    <location>
        <begin position="6"/>
        <end position="30"/>
    </location>
</feature>
<proteinExistence type="predicted"/>
<keyword evidence="1" id="KW-1133">Transmembrane helix</keyword>
<organism evidence="2 3">
    <name type="scientific">Marinospirillum alkalitolerans</name>
    <dbReference type="NCBI Taxonomy" id="3123374"/>
    <lineage>
        <taxon>Bacteria</taxon>
        <taxon>Pseudomonadati</taxon>
        <taxon>Pseudomonadota</taxon>
        <taxon>Gammaproteobacteria</taxon>
        <taxon>Oceanospirillales</taxon>
        <taxon>Oceanospirillaceae</taxon>
        <taxon>Marinospirillum</taxon>
    </lineage>
</organism>
<evidence type="ECO:0000313" key="2">
    <source>
        <dbReference type="EMBL" id="MFK7160207.1"/>
    </source>
</evidence>
<sequence>MHYTQLEALALPLLISGLVLFMGFIVWDLARKSNAGGFGTTILFIALGLGVVGFVIKSIAVAIIGG</sequence>